<dbReference type="Proteomes" id="UP000076738">
    <property type="component" value="Unassembled WGS sequence"/>
</dbReference>
<dbReference type="EMBL" id="KV417303">
    <property type="protein sequence ID" value="KZO93234.1"/>
    <property type="molecule type" value="Genomic_DNA"/>
</dbReference>
<accession>A0A167J4D1</accession>
<evidence type="ECO:0000313" key="2">
    <source>
        <dbReference type="EMBL" id="KZO93234.1"/>
    </source>
</evidence>
<organism evidence="2 3">
    <name type="scientific">Calocera viscosa (strain TUFC12733)</name>
    <dbReference type="NCBI Taxonomy" id="1330018"/>
    <lineage>
        <taxon>Eukaryota</taxon>
        <taxon>Fungi</taxon>
        <taxon>Dikarya</taxon>
        <taxon>Basidiomycota</taxon>
        <taxon>Agaricomycotina</taxon>
        <taxon>Dacrymycetes</taxon>
        <taxon>Dacrymycetales</taxon>
        <taxon>Dacrymycetaceae</taxon>
        <taxon>Calocera</taxon>
    </lineage>
</organism>
<reference evidence="2 3" key="1">
    <citation type="journal article" date="2016" name="Mol. Biol. Evol.">
        <title>Comparative Genomics of Early-Diverging Mushroom-Forming Fungi Provides Insights into the Origins of Lignocellulose Decay Capabilities.</title>
        <authorList>
            <person name="Nagy L.G."/>
            <person name="Riley R."/>
            <person name="Tritt A."/>
            <person name="Adam C."/>
            <person name="Daum C."/>
            <person name="Floudas D."/>
            <person name="Sun H."/>
            <person name="Yadav J.S."/>
            <person name="Pangilinan J."/>
            <person name="Larsson K.H."/>
            <person name="Matsuura K."/>
            <person name="Barry K."/>
            <person name="Labutti K."/>
            <person name="Kuo R."/>
            <person name="Ohm R.A."/>
            <person name="Bhattacharya S.S."/>
            <person name="Shirouzu T."/>
            <person name="Yoshinaga Y."/>
            <person name="Martin F.M."/>
            <person name="Grigoriev I.V."/>
            <person name="Hibbett D.S."/>
        </authorList>
    </citation>
    <scope>NUCLEOTIDE SEQUENCE [LARGE SCALE GENOMIC DNA]</scope>
    <source>
        <strain evidence="2 3">TUFC12733</strain>
    </source>
</reference>
<feature type="transmembrane region" description="Helical" evidence="1">
    <location>
        <begin position="80"/>
        <end position="112"/>
    </location>
</feature>
<dbReference type="OrthoDB" id="10619623at2759"/>
<keyword evidence="1" id="KW-1133">Transmembrane helix</keyword>
<feature type="transmembrane region" description="Helical" evidence="1">
    <location>
        <begin position="20"/>
        <end position="42"/>
    </location>
</feature>
<keyword evidence="3" id="KW-1185">Reference proteome</keyword>
<gene>
    <name evidence="2" type="ORF">CALVIDRAFT_263536</name>
</gene>
<protein>
    <submittedName>
        <fullName evidence="2">Uncharacterized protein</fullName>
    </submittedName>
</protein>
<sequence>MAFGKSSQQVSIFHFSFGRSLLYLVLPACRSLGSLATGVIFASPGHSSFRRAGPHRGLKQRMWEYIDVCRKRFCRTSATGLFAFAFVVFLLRGGIVTGVPLFVCLPVCLLYVSRLFPVNDLTLALGLRVESPSTLQTCSQSPCATLYRSRIVVMNLHYDPKTAHPLFPLPVNELHSGTPRLCPVKENSFTKAPSNAGHIYGIPQIEGRVQKNEGNVGVLRSVFDTPSAQGLATLLSAYQALSWIVPSKP</sequence>
<name>A0A167J4D1_CALVF</name>
<dbReference type="AlphaFoldDB" id="A0A167J4D1"/>
<keyword evidence="1" id="KW-0472">Membrane</keyword>
<keyword evidence="1" id="KW-0812">Transmembrane</keyword>
<evidence type="ECO:0000256" key="1">
    <source>
        <dbReference type="SAM" id="Phobius"/>
    </source>
</evidence>
<proteinExistence type="predicted"/>
<evidence type="ECO:0000313" key="3">
    <source>
        <dbReference type="Proteomes" id="UP000076738"/>
    </source>
</evidence>